<evidence type="ECO:0000313" key="2">
    <source>
        <dbReference type="Proteomes" id="UP000000268"/>
    </source>
</evidence>
<reference evidence="1 2" key="1">
    <citation type="journal article" date="2008" name="Proc. Natl. Acad. Sci. U.S.A.">
        <title>Niche adaptation and genome expansion in the chlorophyll d-producing cyanobacterium Acaryochloris marina.</title>
        <authorList>
            <person name="Swingley W.D."/>
            <person name="Chen M."/>
            <person name="Cheung P.C."/>
            <person name="Conrad A.L."/>
            <person name="Dejesa L.C."/>
            <person name="Hao J."/>
            <person name="Honchak B.M."/>
            <person name="Karbach L.E."/>
            <person name="Kurdoglu A."/>
            <person name="Lahiri S."/>
            <person name="Mastrian S.D."/>
            <person name="Miyashita H."/>
            <person name="Page L."/>
            <person name="Ramakrishna P."/>
            <person name="Satoh S."/>
            <person name="Sattley W.M."/>
            <person name="Shimada Y."/>
            <person name="Taylor H.L."/>
            <person name="Tomo T."/>
            <person name="Tsuchiya T."/>
            <person name="Wang Z.T."/>
            <person name="Raymond J."/>
            <person name="Mimuro M."/>
            <person name="Blankenship R.E."/>
            <person name="Touchman J.W."/>
        </authorList>
    </citation>
    <scope>NUCLEOTIDE SEQUENCE [LARGE SCALE GENOMIC DNA]</scope>
    <source>
        <strain evidence="2">MBIC 11017</strain>
    </source>
</reference>
<gene>
    <name evidence="1" type="ordered locus">AM1_0933</name>
</gene>
<proteinExistence type="predicted"/>
<sequence length="69" mass="7790">MSPLSSPTANHYLSDDSELFWPDLKQVISSSSGFKRWVLERGLDANAQGKTLEVLVRSYLKQTLETLAY</sequence>
<dbReference type="AlphaFoldDB" id="B0BZP9"/>
<name>B0BZP9_ACAM1</name>
<dbReference type="RefSeq" id="WP_012161540.1">
    <property type="nucleotide sequence ID" value="NC_009925.1"/>
</dbReference>
<dbReference type="OrthoDB" id="573503at2"/>
<evidence type="ECO:0000313" key="1">
    <source>
        <dbReference type="EMBL" id="ABW25975.1"/>
    </source>
</evidence>
<accession>B0BZP9</accession>
<protein>
    <submittedName>
        <fullName evidence="1">Uncharacterized protein</fullName>
    </submittedName>
</protein>
<keyword evidence="2" id="KW-1185">Reference proteome</keyword>
<organism evidence="1 2">
    <name type="scientific">Acaryochloris marina (strain MBIC 11017)</name>
    <dbReference type="NCBI Taxonomy" id="329726"/>
    <lineage>
        <taxon>Bacteria</taxon>
        <taxon>Bacillati</taxon>
        <taxon>Cyanobacteriota</taxon>
        <taxon>Cyanophyceae</taxon>
        <taxon>Acaryochloridales</taxon>
        <taxon>Acaryochloridaceae</taxon>
        <taxon>Acaryochloris</taxon>
    </lineage>
</organism>
<dbReference type="Proteomes" id="UP000000268">
    <property type="component" value="Chromosome"/>
</dbReference>
<dbReference type="KEGG" id="amr:AM1_0933"/>
<dbReference type="HOGENOM" id="CLU_182787_1_0_3"/>
<dbReference type="EMBL" id="CP000828">
    <property type="protein sequence ID" value="ABW25975.1"/>
    <property type="molecule type" value="Genomic_DNA"/>
</dbReference>